<accession>A0A4Y8PT11</accession>
<keyword evidence="3" id="KW-1185">Reference proteome</keyword>
<dbReference type="Proteomes" id="UP000298246">
    <property type="component" value="Unassembled WGS sequence"/>
</dbReference>
<keyword evidence="1" id="KW-0812">Transmembrane</keyword>
<reference evidence="2 3" key="1">
    <citation type="submission" date="2017-03" db="EMBL/GenBank/DDBJ databases">
        <title>Isolation of Levoglucosan Utilizing Bacteria.</title>
        <authorList>
            <person name="Arya A.S."/>
        </authorList>
    </citation>
    <scope>NUCLEOTIDE SEQUENCE [LARGE SCALE GENOMIC DNA]</scope>
    <source>
        <strain evidence="2 3">MEC069</strain>
    </source>
</reference>
<comment type="caution">
    <text evidence="2">The sequence shown here is derived from an EMBL/GenBank/DDBJ whole genome shotgun (WGS) entry which is preliminary data.</text>
</comment>
<gene>
    <name evidence="2" type="ORF">B5M42_22070</name>
</gene>
<keyword evidence="1" id="KW-0472">Membrane</keyword>
<feature type="transmembrane region" description="Helical" evidence="1">
    <location>
        <begin position="31"/>
        <end position="48"/>
    </location>
</feature>
<feature type="transmembrane region" description="Helical" evidence="1">
    <location>
        <begin position="68"/>
        <end position="86"/>
    </location>
</feature>
<name>A0A4Y8PT11_9BACL</name>
<feature type="transmembrane region" description="Helical" evidence="1">
    <location>
        <begin position="92"/>
        <end position="113"/>
    </location>
</feature>
<evidence type="ECO:0000313" key="2">
    <source>
        <dbReference type="EMBL" id="TFE83767.1"/>
    </source>
</evidence>
<dbReference type="EMBL" id="MYFO01000043">
    <property type="protein sequence ID" value="TFE83767.1"/>
    <property type="molecule type" value="Genomic_DNA"/>
</dbReference>
<evidence type="ECO:0000256" key="1">
    <source>
        <dbReference type="SAM" id="Phobius"/>
    </source>
</evidence>
<dbReference type="AlphaFoldDB" id="A0A4Y8PT11"/>
<protein>
    <submittedName>
        <fullName evidence="2">Uncharacterized protein</fullName>
    </submittedName>
</protein>
<keyword evidence="1" id="KW-1133">Transmembrane helix</keyword>
<sequence>MRTHRAFFSLLYKIGANVSEAIFPEDSMKNRIILILISVLVGVGYLPLMQSNMFNSYRKLFSKNFQLLLELLPLLVIIFIISLVMQKGKVRLLFIFGVGISCSLVSMLAYLAVKMFFSLKDF</sequence>
<dbReference type="RefSeq" id="WP_134756845.1">
    <property type="nucleotide sequence ID" value="NZ_MYFO02000009.1"/>
</dbReference>
<proteinExistence type="predicted"/>
<organism evidence="2 3">
    <name type="scientific">Paenibacillus athensensis</name>
    <dbReference type="NCBI Taxonomy" id="1967502"/>
    <lineage>
        <taxon>Bacteria</taxon>
        <taxon>Bacillati</taxon>
        <taxon>Bacillota</taxon>
        <taxon>Bacilli</taxon>
        <taxon>Bacillales</taxon>
        <taxon>Paenibacillaceae</taxon>
        <taxon>Paenibacillus</taxon>
    </lineage>
</organism>
<evidence type="ECO:0000313" key="3">
    <source>
        <dbReference type="Proteomes" id="UP000298246"/>
    </source>
</evidence>